<feature type="domain" description="RUN" evidence="5">
    <location>
        <begin position="1"/>
        <end position="73"/>
    </location>
</feature>
<evidence type="ECO:0000313" key="7">
    <source>
        <dbReference type="Proteomes" id="UP000472262"/>
    </source>
</evidence>
<evidence type="ECO:0000256" key="2">
    <source>
        <dbReference type="PROSITE-ProRule" id="PRU00192"/>
    </source>
</evidence>
<dbReference type="SUPFAM" id="SSF50044">
    <property type="entry name" value="SH3-domain"/>
    <property type="match status" value="1"/>
</dbReference>
<reference evidence="6" key="1">
    <citation type="submission" date="2025-08" db="UniProtKB">
        <authorList>
            <consortium name="Ensembl"/>
        </authorList>
    </citation>
    <scope>IDENTIFICATION</scope>
</reference>
<keyword evidence="1 2" id="KW-0728">SH3 domain</keyword>
<dbReference type="InterPro" id="IPR037213">
    <property type="entry name" value="Run_dom_sf"/>
</dbReference>
<keyword evidence="7" id="KW-1185">Reference proteome</keyword>
<name>A0A672PQ12_SINGR</name>
<dbReference type="AlphaFoldDB" id="A0A672PQ12"/>
<sequence>MRLNAFIFGLLNLRSLEFWFNHIYTHEDIIAAHYHPWGFLPLSQGACQPLFEELLLLLQPLSLLPFDLDLLFEPHQQQKGEEHLRRKEQLCSARQGFDQSDCSTFQLMRGCGTLESGVQEVGMLPQRESFILRDEDSRLRLEGVTLKTKRDGRKSAGVERESRDKEAGVGKECLRKSDGGQIEGSVWCGGRIKGVGEDCEKEKRKGRDGDGAKQRNRQAGWWYQLMQSSQVYIDNSAEGSKFVKWEKRRKGGVENHRQSHPPPREGVVEGAEAIQQMDEQVEHGQTRSSNINSVGNGVLHQSALSELNKVAKGKPSWMGSPPESVLTELKKSKEKQPDCQDAYEGVQAQPEAGEDGSAQVLRWGRLFGAGNTSKMEKSEPKQVRKQRLPSGWLSLDRSVLDLVAQSVGVGKRAAQQSLTSQSQESHLGPTEQAQTQNPPTRRQAPRKVKALCHHIATEPGQLSFHKGDVLQVLSRADSDWLLCALGDSQGLVPIIYVTLIEDSQER</sequence>
<dbReference type="PROSITE" id="PS50002">
    <property type="entry name" value="SH3"/>
    <property type="match status" value="1"/>
</dbReference>
<accession>A0A672PQ12</accession>
<dbReference type="Ensembl" id="ENSSGRT00000070207.1">
    <property type="protein sequence ID" value="ENSSGRP00000065855.1"/>
    <property type="gene ID" value="ENSSGRG00000033878.1"/>
</dbReference>
<evidence type="ECO:0000259" key="5">
    <source>
        <dbReference type="PROSITE" id="PS50826"/>
    </source>
</evidence>
<dbReference type="PANTHER" id="PTHR15591">
    <property type="entry name" value="RUN AND SH3 DOMAIN CONTAINING"/>
    <property type="match status" value="1"/>
</dbReference>
<evidence type="ECO:0000256" key="1">
    <source>
        <dbReference type="ARBA" id="ARBA00022443"/>
    </source>
</evidence>
<dbReference type="Gene3D" id="1.20.58.900">
    <property type="match status" value="1"/>
</dbReference>
<evidence type="ECO:0000256" key="3">
    <source>
        <dbReference type="SAM" id="MobiDB-lite"/>
    </source>
</evidence>
<dbReference type="SMART" id="SM00326">
    <property type="entry name" value="SH3"/>
    <property type="match status" value="1"/>
</dbReference>
<dbReference type="Proteomes" id="UP000472262">
    <property type="component" value="Unassembled WGS sequence"/>
</dbReference>
<dbReference type="Gene3D" id="2.30.30.40">
    <property type="entry name" value="SH3 Domains"/>
    <property type="match status" value="1"/>
</dbReference>
<dbReference type="InterPro" id="IPR001452">
    <property type="entry name" value="SH3_domain"/>
</dbReference>
<protein>
    <submittedName>
        <fullName evidence="6">RUN and SH3 domain containing 2</fullName>
    </submittedName>
</protein>
<feature type="compositionally biased region" description="Polar residues" evidence="3">
    <location>
        <begin position="414"/>
        <end position="440"/>
    </location>
</feature>
<dbReference type="PANTHER" id="PTHR15591:SF14">
    <property type="entry name" value="AP-4 COMPLEX ACCESSORY SUBUNIT RUSC2"/>
    <property type="match status" value="1"/>
</dbReference>
<gene>
    <name evidence="6" type="primary">LOC107597340</name>
</gene>
<evidence type="ECO:0000259" key="4">
    <source>
        <dbReference type="PROSITE" id="PS50002"/>
    </source>
</evidence>
<dbReference type="InterPro" id="IPR036028">
    <property type="entry name" value="SH3-like_dom_sf"/>
</dbReference>
<feature type="compositionally biased region" description="Basic and acidic residues" evidence="3">
    <location>
        <begin position="328"/>
        <end position="338"/>
    </location>
</feature>
<organism evidence="6 7">
    <name type="scientific">Sinocyclocheilus grahami</name>
    <name type="common">Dianchi golden-line fish</name>
    <name type="synonym">Barbus grahami</name>
    <dbReference type="NCBI Taxonomy" id="75366"/>
    <lineage>
        <taxon>Eukaryota</taxon>
        <taxon>Metazoa</taxon>
        <taxon>Chordata</taxon>
        <taxon>Craniata</taxon>
        <taxon>Vertebrata</taxon>
        <taxon>Euteleostomi</taxon>
        <taxon>Actinopterygii</taxon>
        <taxon>Neopterygii</taxon>
        <taxon>Teleostei</taxon>
        <taxon>Ostariophysi</taxon>
        <taxon>Cypriniformes</taxon>
        <taxon>Cyprinidae</taxon>
        <taxon>Cyprininae</taxon>
        <taxon>Sinocyclocheilus</taxon>
    </lineage>
</organism>
<proteinExistence type="predicted"/>
<dbReference type="InterPro" id="IPR047343">
    <property type="entry name" value="RUSC1_2"/>
</dbReference>
<dbReference type="GO" id="GO:0031410">
    <property type="term" value="C:cytoplasmic vesicle"/>
    <property type="evidence" value="ECO:0007669"/>
    <property type="project" value="TreeGrafter"/>
</dbReference>
<dbReference type="Pfam" id="PF02759">
    <property type="entry name" value="RUN"/>
    <property type="match status" value="1"/>
</dbReference>
<dbReference type="PROSITE" id="PS50826">
    <property type="entry name" value="RUN"/>
    <property type="match status" value="1"/>
</dbReference>
<dbReference type="SMART" id="SM00593">
    <property type="entry name" value="RUN"/>
    <property type="match status" value="1"/>
</dbReference>
<evidence type="ECO:0000313" key="6">
    <source>
        <dbReference type="Ensembl" id="ENSSGRP00000065855.1"/>
    </source>
</evidence>
<feature type="region of interest" description="Disordered" evidence="3">
    <location>
        <begin position="312"/>
        <end position="343"/>
    </location>
</feature>
<feature type="domain" description="SH3" evidence="4">
    <location>
        <begin position="443"/>
        <end position="502"/>
    </location>
</feature>
<reference evidence="6" key="2">
    <citation type="submission" date="2025-09" db="UniProtKB">
        <authorList>
            <consortium name="Ensembl"/>
        </authorList>
    </citation>
    <scope>IDENTIFICATION</scope>
</reference>
<feature type="region of interest" description="Disordered" evidence="3">
    <location>
        <begin position="414"/>
        <end position="445"/>
    </location>
</feature>
<dbReference type="InterPro" id="IPR004012">
    <property type="entry name" value="Run_dom"/>
</dbReference>
<dbReference type="Pfam" id="PF14604">
    <property type="entry name" value="SH3_9"/>
    <property type="match status" value="1"/>
</dbReference>